<dbReference type="Proteomes" id="UP000238390">
    <property type="component" value="Chromosome"/>
</dbReference>
<name>A0A2R3IRB8_9PSED</name>
<organism evidence="1 2">
    <name type="scientific">Pseudomonas paraeruginosa</name>
    <dbReference type="NCBI Taxonomy" id="2994495"/>
    <lineage>
        <taxon>Bacteria</taxon>
        <taxon>Pseudomonadati</taxon>
        <taxon>Pseudomonadota</taxon>
        <taxon>Gammaproteobacteria</taxon>
        <taxon>Pseudomonadales</taxon>
        <taxon>Pseudomonadaceae</taxon>
        <taxon>Pseudomonas</taxon>
    </lineage>
</organism>
<protein>
    <submittedName>
        <fullName evidence="1">Uncharacterized protein</fullName>
    </submittedName>
</protein>
<accession>A0A2R3IRB8</accession>
<dbReference type="EMBL" id="CP027169">
    <property type="protein sequence ID" value="AVK04469.1"/>
    <property type="molecule type" value="Genomic_DNA"/>
</dbReference>
<evidence type="ECO:0000313" key="2">
    <source>
        <dbReference type="Proteomes" id="UP000238390"/>
    </source>
</evidence>
<sequence length="72" mass="7933">MSWSVHIGFLCGVVVIWRAQGPVPGWCGVSRPGRGGRHVLVEIIRSDNCCRPDACQCLPGARRENSWEFGLP</sequence>
<reference evidence="1 2" key="1">
    <citation type="submission" date="2018-02" db="EMBL/GenBank/DDBJ databases">
        <title>FDA/CDC Antimicrobial Resistant Isolate Bank Genome Sequencing.</title>
        <authorList>
            <person name="Benahmed F.H."/>
            <person name="Lutgring J.D."/>
            <person name="Yoo B."/>
            <person name="Machado M."/>
            <person name="Brown A."/>
            <person name="McAllister G."/>
            <person name="Perry A."/>
            <person name="Halpin A.L."/>
            <person name="Vavikolanu K."/>
            <person name="Ott S."/>
            <person name="Zhao X."/>
            <person name="Tallon L.J."/>
            <person name="Sadzewicz L."/>
            <person name="Aluvathingal J."/>
            <person name="Nadendla S."/>
            <person name="Voskania-kordi A."/>
            <person name="Simonyan V."/>
            <person name="Patel J."/>
            <person name="Shawar R.M."/>
        </authorList>
    </citation>
    <scope>NUCLEOTIDE SEQUENCE [LARGE SCALE GENOMIC DNA]</scope>
    <source>
        <strain evidence="1 2">AR_0356</strain>
    </source>
</reference>
<evidence type="ECO:0000313" key="1">
    <source>
        <dbReference type="EMBL" id="AVK04469.1"/>
    </source>
</evidence>
<keyword evidence="2" id="KW-1185">Reference proteome</keyword>
<dbReference type="AlphaFoldDB" id="A0A2R3IRB8"/>
<gene>
    <name evidence="1" type="ORF">CSB93_3896</name>
</gene>
<proteinExistence type="predicted"/>